<accession>A0A7W7RSI3</accession>
<dbReference type="Proteomes" id="UP000534286">
    <property type="component" value="Unassembled WGS sequence"/>
</dbReference>
<evidence type="ECO:0000313" key="3">
    <source>
        <dbReference type="Proteomes" id="UP000534286"/>
    </source>
</evidence>
<reference evidence="2 3" key="1">
    <citation type="submission" date="2020-08" db="EMBL/GenBank/DDBJ databases">
        <title>Sequencing the genomes of 1000 actinobacteria strains.</title>
        <authorList>
            <person name="Klenk H.-P."/>
        </authorList>
    </citation>
    <scope>NUCLEOTIDE SEQUENCE [LARGE SCALE GENOMIC DNA]</scope>
    <source>
        <strain evidence="2 3">DSM 43023</strain>
    </source>
</reference>
<protein>
    <submittedName>
        <fullName evidence="2">Uncharacterized protein</fullName>
    </submittedName>
</protein>
<dbReference type="RefSeq" id="WP_184753780.1">
    <property type="nucleotide sequence ID" value="NZ_BAABEK010000029.1"/>
</dbReference>
<organism evidence="2 3">
    <name type="scientific">Streptosporangium album</name>
    <dbReference type="NCBI Taxonomy" id="47479"/>
    <lineage>
        <taxon>Bacteria</taxon>
        <taxon>Bacillati</taxon>
        <taxon>Actinomycetota</taxon>
        <taxon>Actinomycetes</taxon>
        <taxon>Streptosporangiales</taxon>
        <taxon>Streptosporangiaceae</taxon>
        <taxon>Streptosporangium</taxon>
    </lineage>
</organism>
<feature type="region of interest" description="Disordered" evidence="1">
    <location>
        <begin position="165"/>
        <end position="186"/>
    </location>
</feature>
<name>A0A7W7RSI3_9ACTN</name>
<proteinExistence type="predicted"/>
<keyword evidence="3" id="KW-1185">Reference proteome</keyword>
<sequence length="186" mass="21227">MRDERRHEWGRREEARLAFREAGSEVRWAKDRYGRTQQAFDGGNGSPAELARARQAWIWALTEWVRTLIVREEVLDGGHPAADAGADVLSRGDGHSALTLHEAHRRVEALSKEYDRIRRSRSLPAQVDSARRAWSEALKRWARVLISQEESRDRARIAVRENRDLIGRPVAGEDGPPYGRTGRRTG</sequence>
<evidence type="ECO:0000313" key="2">
    <source>
        <dbReference type="EMBL" id="MBB4937399.1"/>
    </source>
</evidence>
<gene>
    <name evidence="2" type="ORF">FHR32_001704</name>
</gene>
<dbReference type="EMBL" id="JACHJU010000001">
    <property type="protein sequence ID" value="MBB4937399.1"/>
    <property type="molecule type" value="Genomic_DNA"/>
</dbReference>
<comment type="caution">
    <text evidence="2">The sequence shown here is derived from an EMBL/GenBank/DDBJ whole genome shotgun (WGS) entry which is preliminary data.</text>
</comment>
<evidence type="ECO:0000256" key="1">
    <source>
        <dbReference type="SAM" id="MobiDB-lite"/>
    </source>
</evidence>
<dbReference type="AlphaFoldDB" id="A0A7W7RSI3"/>